<dbReference type="Gene3D" id="3.40.50.720">
    <property type="entry name" value="NAD(P)-binding Rossmann-like Domain"/>
    <property type="match status" value="1"/>
</dbReference>
<sequence>MDERAGAVLLIDAHDALGQALGRALAGQGRAVTALVRPGRGAGQPDGICVIEQADPAAWLRDPDNSALPLSAVLIGPPDGLGDDTAWPDTAHDAILRFLEVLQAAGQRLARGDGGQLWVMTREDSLRDSLGLPLAAIESQARHAAAKSFAKEMLRFGVRVNCAQLQACQEDAGEDAWRAARDGLKAYAMKFRPIRAADAAQALCGFLAQPALPLAGMVVPLGIGFIENNL</sequence>
<dbReference type="SUPFAM" id="SSF51735">
    <property type="entry name" value="NAD(P)-binding Rossmann-fold domains"/>
    <property type="match status" value="1"/>
</dbReference>
<dbReference type="EMBL" id="CAADHY010000006">
    <property type="protein sequence ID" value="VFR16422.1"/>
    <property type="molecule type" value="Genomic_DNA"/>
</dbReference>
<name>A0A484NS98_9ZZZZ</name>
<proteinExistence type="predicted"/>
<reference evidence="1" key="1">
    <citation type="submission" date="2019-03" db="EMBL/GenBank/DDBJ databases">
        <authorList>
            <person name="Danneels B."/>
        </authorList>
    </citation>
    <scope>NUCLEOTIDE SEQUENCE</scope>
</reference>
<dbReference type="AlphaFoldDB" id="A0A484NS98"/>
<dbReference type="InterPro" id="IPR036291">
    <property type="entry name" value="NAD(P)-bd_dom_sf"/>
</dbReference>
<accession>A0A484NS98</accession>
<protein>
    <recommendedName>
        <fullName evidence="2">SDR family oxidoreductase</fullName>
    </recommendedName>
</protein>
<organism evidence="1">
    <name type="scientific">plant metagenome</name>
    <dbReference type="NCBI Taxonomy" id="1297885"/>
    <lineage>
        <taxon>unclassified sequences</taxon>
        <taxon>metagenomes</taxon>
        <taxon>organismal metagenomes</taxon>
    </lineage>
</organism>
<evidence type="ECO:0000313" key="1">
    <source>
        <dbReference type="EMBL" id="VFR16422.1"/>
    </source>
</evidence>
<evidence type="ECO:0008006" key="2">
    <source>
        <dbReference type="Google" id="ProtNLM"/>
    </source>
</evidence>
<gene>
    <name evidence="1" type="ORF">AMP9_2137</name>
</gene>